<reference evidence="1" key="2">
    <citation type="journal article" date="2023" name="Int. J. Mol. Sci.">
        <title>De Novo Assembly and Annotation of 11 Diverse Shrub Willow (Salix) Genomes Reveals Novel Gene Organization in Sex-Linked Regions.</title>
        <authorList>
            <person name="Hyden B."/>
            <person name="Feng K."/>
            <person name="Yates T.B."/>
            <person name="Jawdy S."/>
            <person name="Cereghino C."/>
            <person name="Smart L.B."/>
            <person name="Muchero W."/>
        </authorList>
    </citation>
    <scope>NUCLEOTIDE SEQUENCE</scope>
    <source>
        <tissue evidence="1">Shoot tip</tissue>
    </source>
</reference>
<dbReference type="AlphaFoldDB" id="A0A9Q0TCY1"/>
<comment type="caution">
    <text evidence="1">The sequence shown here is derived from an EMBL/GenBank/DDBJ whole genome shotgun (WGS) entry which is preliminary data.</text>
</comment>
<evidence type="ECO:0000313" key="1">
    <source>
        <dbReference type="EMBL" id="KAJ6709344.1"/>
    </source>
</evidence>
<reference evidence="1" key="1">
    <citation type="submission" date="2022-11" db="EMBL/GenBank/DDBJ databases">
        <authorList>
            <person name="Hyden B.L."/>
            <person name="Feng K."/>
            <person name="Yates T."/>
            <person name="Jawdy S."/>
            <person name="Smart L.B."/>
            <person name="Muchero W."/>
        </authorList>
    </citation>
    <scope>NUCLEOTIDE SEQUENCE</scope>
    <source>
        <tissue evidence="1">Shoot tip</tissue>
    </source>
</reference>
<protein>
    <submittedName>
        <fullName evidence="1">Uncharacterized protein</fullName>
    </submittedName>
</protein>
<name>A0A9Q0TCY1_9ROSI</name>
<sequence length="54" mass="6349">MLMGNAHNSIQMLHQLDLLQAYKLHRTFYIRIKTTTLQRKTDELGSILFHPLTP</sequence>
<feature type="non-terminal residue" evidence="1">
    <location>
        <position position="54"/>
    </location>
</feature>
<accession>A0A9Q0TCY1</accession>
<proteinExistence type="predicted"/>
<dbReference type="EMBL" id="JAPFFM010000015">
    <property type="protein sequence ID" value="KAJ6709344.1"/>
    <property type="molecule type" value="Genomic_DNA"/>
</dbReference>
<gene>
    <name evidence="1" type="ORF">OIU74_010443</name>
</gene>
<keyword evidence="2" id="KW-1185">Reference proteome</keyword>
<dbReference type="Proteomes" id="UP001151752">
    <property type="component" value="Chromosome 2"/>
</dbReference>
<organism evidence="1 2">
    <name type="scientific">Salix koriyanagi</name>
    <dbReference type="NCBI Taxonomy" id="2511006"/>
    <lineage>
        <taxon>Eukaryota</taxon>
        <taxon>Viridiplantae</taxon>
        <taxon>Streptophyta</taxon>
        <taxon>Embryophyta</taxon>
        <taxon>Tracheophyta</taxon>
        <taxon>Spermatophyta</taxon>
        <taxon>Magnoliopsida</taxon>
        <taxon>eudicotyledons</taxon>
        <taxon>Gunneridae</taxon>
        <taxon>Pentapetalae</taxon>
        <taxon>rosids</taxon>
        <taxon>fabids</taxon>
        <taxon>Malpighiales</taxon>
        <taxon>Salicaceae</taxon>
        <taxon>Saliceae</taxon>
        <taxon>Salix</taxon>
    </lineage>
</organism>
<evidence type="ECO:0000313" key="2">
    <source>
        <dbReference type="Proteomes" id="UP001151752"/>
    </source>
</evidence>